<keyword evidence="6" id="KW-0963">Cytoplasm</keyword>
<dbReference type="GO" id="GO:0005737">
    <property type="term" value="C:cytoplasm"/>
    <property type="evidence" value="ECO:0007669"/>
    <property type="project" value="UniProtKB-SubCell"/>
</dbReference>
<keyword evidence="9" id="KW-1185">Reference proteome</keyword>
<dbReference type="InterPro" id="IPR004372">
    <property type="entry name" value="Ac/propionate_kinase"/>
</dbReference>
<feature type="binding site" evidence="6">
    <location>
        <begin position="339"/>
        <end position="343"/>
    </location>
    <ligand>
        <name>ATP</name>
        <dbReference type="ChEBI" id="CHEBI:30616"/>
    </ligand>
</feature>
<feature type="binding site" evidence="6">
    <location>
        <position position="100"/>
    </location>
    <ligand>
        <name>substrate</name>
    </ligand>
</feature>
<dbReference type="InterPro" id="IPR000890">
    <property type="entry name" value="Aliphatic_acid_kin_short-chain"/>
</dbReference>
<evidence type="ECO:0000256" key="6">
    <source>
        <dbReference type="HAMAP-Rule" id="MF_00020"/>
    </source>
</evidence>
<evidence type="ECO:0000313" key="9">
    <source>
        <dbReference type="Proteomes" id="UP000675882"/>
    </source>
</evidence>
<dbReference type="EMBL" id="CAJNBL010000003">
    <property type="protein sequence ID" value="CAE6690323.1"/>
    <property type="molecule type" value="Genomic_DNA"/>
</dbReference>
<dbReference type="SUPFAM" id="SSF53067">
    <property type="entry name" value="Actin-like ATPase domain"/>
    <property type="match status" value="2"/>
</dbReference>
<keyword evidence="2 6" id="KW-0808">Transferase</keyword>
<keyword evidence="3 6" id="KW-0547">Nucleotide-binding</keyword>
<dbReference type="PANTHER" id="PTHR21060:SF15">
    <property type="entry name" value="ACETATE KINASE-RELATED"/>
    <property type="match status" value="1"/>
</dbReference>
<dbReference type="CDD" id="cd24010">
    <property type="entry name" value="ASKHA_NBD_AcK_PK"/>
    <property type="match status" value="1"/>
</dbReference>
<dbReference type="PIRSF" id="PIRSF000722">
    <property type="entry name" value="Acetate_prop_kin"/>
    <property type="match status" value="1"/>
</dbReference>
<keyword evidence="5 6" id="KW-0067">ATP-binding</keyword>
<feature type="active site" description="Proton donor/acceptor" evidence="6">
    <location>
        <position position="157"/>
    </location>
</feature>
<dbReference type="HAMAP" id="MF_00020">
    <property type="entry name" value="Acetate_kinase"/>
    <property type="match status" value="1"/>
</dbReference>
<comment type="subunit">
    <text evidence="6">Homodimer.</text>
</comment>
<feature type="site" description="Transition state stabilizer" evidence="6">
    <location>
        <position position="250"/>
    </location>
</feature>
<dbReference type="GO" id="GO:0005524">
    <property type="term" value="F:ATP binding"/>
    <property type="evidence" value="ECO:0007669"/>
    <property type="project" value="UniProtKB-KW"/>
</dbReference>
<evidence type="ECO:0000256" key="2">
    <source>
        <dbReference type="ARBA" id="ARBA00022679"/>
    </source>
</evidence>
<comment type="caution">
    <text evidence="8">The sequence shown here is derived from an EMBL/GenBank/DDBJ whole genome shotgun (WGS) entry which is preliminary data.</text>
</comment>
<comment type="pathway">
    <text evidence="6">Metabolic intermediate biosynthesis; acetyl-CoA biosynthesis; acetyl-CoA from acetate: step 1/2.</text>
</comment>
<dbReference type="PROSITE" id="PS01075">
    <property type="entry name" value="ACETATE_KINASE_1"/>
    <property type="match status" value="1"/>
</dbReference>
<reference evidence="8" key="1">
    <citation type="submission" date="2021-02" db="EMBL/GenBank/DDBJ databases">
        <authorList>
            <person name="Han P."/>
        </authorList>
    </citation>
    <scope>NUCLEOTIDE SEQUENCE</scope>
    <source>
        <strain evidence="8">Candidatus Nitrotoga sp. ZN8</strain>
    </source>
</reference>
<dbReference type="InterPro" id="IPR023865">
    <property type="entry name" value="Aliphatic_acid_kinase_CS"/>
</dbReference>
<evidence type="ECO:0000256" key="5">
    <source>
        <dbReference type="ARBA" id="ARBA00022840"/>
    </source>
</evidence>
<evidence type="ECO:0000256" key="1">
    <source>
        <dbReference type="ARBA" id="ARBA00008748"/>
    </source>
</evidence>
<comment type="similarity">
    <text evidence="1 6 7">Belongs to the acetokinase family.</text>
</comment>
<evidence type="ECO:0000256" key="7">
    <source>
        <dbReference type="RuleBase" id="RU003835"/>
    </source>
</evidence>
<feature type="binding site" evidence="6">
    <location>
        <begin position="291"/>
        <end position="293"/>
    </location>
    <ligand>
        <name>ATP</name>
        <dbReference type="ChEBI" id="CHEBI:30616"/>
    </ligand>
</feature>
<comment type="catalytic activity">
    <reaction evidence="6">
        <text>acetate + ATP = acetyl phosphate + ADP</text>
        <dbReference type="Rhea" id="RHEA:11352"/>
        <dbReference type="ChEBI" id="CHEBI:22191"/>
        <dbReference type="ChEBI" id="CHEBI:30089"/>
        <dbReference type="ChEBI" id="CHEBI:30616"/>
        <dbReference type="ChEBI" id="CHEBI:456216"/>
        <dbReference type="EC" id="2.7.2.1"/>
    </reaction>
</comment>
<comment type="cofactor">
    <cofactor evidence="6">
        <name>Mg(2+)</name>
        <dbReference type="ChEBI" id="CHEBI:18420"/>
    </cofactor>
    <cofactor evidence="6">
        <name>Mn(2+)</name>
        <dbReference type="ChEBI" id="CHEBI:29035"/>
    </cofactor>
    <text evidence="6">Mg(2+). Can also accept Mn(2+).</text>
</comment>
<dbReference type="GO" id="GO:0006085">
    <property type="term" value="P:acetyl-CoA biosynthetic process"/>
    <property type="evidence" value="ECO:0007669"/>
    <property type="project" value="UniProtKB-UniRule"/>
</dbReference>
<dbReference type="Gene3D" id="3.30.420.40">
    <property type="match status" value="2"/>
</dbReference>
<dbReference type="InterPro" id="IPR043129">
    <property type="entry name" value="ATPase_NBD"/>
</dbReference>
<sequence>MYEVCPRLWYLLMKILVLNCGSSSLKFKVFSDRDLYWLAGGMVERIGQPDSRLRLTWAGGENEWPGAAPDHRIALQRVFHLLTQHDIVADPTQLGVVGHRVVHGGDRFRTPLLIDAASLEELRQLTPLAPLHHPANLRGIELATALCQGVPQVAVFDTAFHHTLPPRAWRYALPAWTWHEYQVRRYGFHGTSVQYVSRRAAKWLDRPIEELNLIVLHLGNGASVTAVQGGRSIDTSMGMTPLEGVVMGTRCGDIDASVPFYLMRQTGLDVTAVERMLFFESGLHGLCGSGDMRTVRAHAAAGDADAQLALDVAGYRLKKYIGAYSAALGRVDAVIFTAGIGENDADMRQRACNGLELFGIHLDSARNGAEGTDERCVSRDDSPVQIWVIPTDEELEIARIALDFITTA</sequence>
<dbReference type="PRINTS" id="PR00471">
    <property type="entry name" value="ACETATEKNASE"/>
</dbReference>
<keyword evidence="4 6" id="KW-0418">Kinase</keyword>
<dbReference type="Proteomes" id="UP000675882">
    <property type="component" value="Unassembled WGS sequence"/>
</dbReference>
<dbReference type="EC" id="2.7.2.1" evidence="6"/>
<dbReference type="PROSITE" id="PS01076">
    <property type="entry name" value="ACETATE_KINASE_2"/>
    <property type="match status" value="1"/>
</dbReference>
<keyword evidence="6" id="KW-0460">Magnesium</keyword>
<gene>
    <name evidence="6 8" type="primary">ackA</name>
    <name evidence="8" type="ORF">NTGZN8_110013</name>
</gene>
<feature type="binding site" evidence="6">
    <location>
        <position position="26"/>
    </location>
    <ligand>
        <name>ATP</name>
        <dbReference type="ChEBI" id="CHEBI:30616"/>
    </ligand>
</feature>
<dbReference type="Pfam" id="PF00871">
    <property type="entry name" value="Acetate_kinase"/>
    <property type="match status" value="1"/>
</dbReference>
<feature type="binding site" evidence="6">
    <location>
        <begin position="217"/>
        <end position="221"/>
    </location>
    <ligand>
        <name>ATP</name>
        <dbReference type="ChEBI" id="CHEBI:30616"/>
    </ligand>
</feature>
<protein>
    <recommendedName>
        <fullName evidence="6">Acetate kinase</fullName>
        <ecNumber evidence="6">2.7.2.1</ecNumber>
    </recommendedName>
    <alternativeName>
        <fullName evidence="6">Acetokinase</fullName>
    </alternativeName>
</protein>
<name>A0A916BCK5_9PROT</name>
<feature type="binding site" evidence="6">
    <location>
        <position position="19"/>
    </location>
    <ligand>
        <name>Mg(2+)</name>
        <dbReference type="ChEBI" id="CHEBI:18420"/>
    </ligand>
</feature>
<feature type="site" description="Transition state stabilizer" evidence="6">
    <location>
        <position position="189"/>
    </location>
</feature>
<dbReference type="GO" id="GO:0006083">
    <property type="term" value="P:acetate metabolic process"/>
    <property type="evidence" value="ECO:0007669"/>
    <property type="project" value="TreeGrafter"/>
</dbReference>
<accession>A0A916BCK5</accession>
<evidence type="ECO:0000256" key="3">
    <source>
        <dbReference type="ARBA" id="ARBA00022741"/>
    </source>
</evidence>
<dbReference type="GO" id="GO:0008776">
    <property type="term" value="F:acetate kinase activity"/>
    <property type="evidence" value="ECO:0007669"/>
    <property type="project" value="UniProtKB-UniRule"/>
</dbReference>
<organism evidence="8 9">
    <name type="scientific">Candidatus Nitrotoga fabula</name>
    <dbReference type="NCBI Taxonomy" id="2182327"/>
    <lineage>
        <taxon>Bacteria</taxon>
        <taxon>Pseudomonadati</taxon>
        <taxon>Pseudomonadota</taxon>
        <taxon>Betaproteobacteria</taxon>
        <taxon>Nitrosomonadales</taxon>
        <taxon>Gallionellaceae</taxon>
        <taxon>Candidatus Nitrotoga</taxon>
    </lineage>
</organism>
<comment type="function">
    <text evidence="6">Catalyzes the formation of acetyl phosphate from acetate and ATP. Can also catalyze the reverse reaction.</text>
</comment>
<keyword evidence="6" id="KW-0479">Metal-binding</keyword>
<comment type="subcellular location">
    <subcellularLocation>
        <location evidence="6">Cytoplasm</location>
    </subcellularLocation>
</comment>
<dbReference type="NCBIfam" id="TIGR00016">
    <property type="entry name" value="ackA"/>
    <property type="match status" value="1"/>
</dbReference>
<dbReference type="GO" id="GO:0000287">
    <property type="term" value="F:magnesium ion binding"/>
    <property type="evidence" value="ECO:0007669"/>
    <property type="project" value="UniProtKB-UniRule"/>
</dbReference>
<feature type="binding site" evidence="6">
    <location>
        <position position="393"/>
    </location>
    <ligand>
        <name>Mg(2+)</name>
        <dbReference type="ChEBI" id="CHEBI:18420"/>
    </ligand>
</feature>
<evidence type="ECO:0000256" key="4">
    <source>
        <dbReference type="ARBA" id="ARBA00022777"/>
    </source>
</evidence>
<dbReference type="AlphaFoldDB" id="A0A916BCK5"/>
<proteinExistence type="inferred from homology"/>
<dbReference type="PANTHER" id="PTHR21060">
    <property type="entry name" value="ACETATE KINASE"/>
    <property type="match status" value="1"/>
</dbReference>
<evidence type="ECO:0000313" key="8">
    <source>
        <dbReference type="EMBL" id="CAE6690323.1"/>
    </source>
</evidence>